<feature type="compositionally biased region" description="Basic and acidic residues" evidence="1">
    <location>
        <begin position="255"/>
        <end position="269"/>
    </location>
</feature>
<accession>A0AAJ0U226</accession>
<evidence type="ECO:0000259" key="2">
    <source>
        <dbReference type="Pfam" id="PF09967"/>
    </source>
</evidence>
<gene>
    <name evidence="4" type="ORF">CKO40_04170</name>
</gene>
<evidence type="ECO:0000313" key="5">
    <source>
        <dbReference type="Proteomes" id="UP001296776"/>
    </source>
</evidence>
<feature type="domain" description="VWA-like" evidence="2">
    <location>
        <begin position="355"/>
        <end position="478"/>
    </location>
</feature>
<comment type="caution">
    <text evidence="4">The sequence shown here is derived from an EMBL/GenBank/DDBJ whole genome shotgun (WGS) entry which is preliminary data.</text>
</comment>
<evidence type="ECO:0000313" key="4">
    <source>
        <dbReference type="EMBL" id="MBK1703757.1"/>
    </source>
</evidence>
<dbReference type="Pfam" id="PF13203">
    <property type="entry name" value="DUF2201_N"/>
    <property type="match status" value="1"/>
</dbReference>
<dbReference type="Pfam" id="PF09967">
    <property type="entry name" value="DUF2201"/>
    <property type="match status" value="1"/>
</dbReference>
<feature type="region of interest" description="Disordered" evidence="1">
    <location>
        <begin position="186"/>
        <end position="269"/>
    </location>
</feature>
<feature type="compositionally biased region" description="Low complexity" evidence="1">
    <location>
        <begin position="228"/>
        <end position="240"/>
    </location>
</feature>
<dbReference type="Proteomes" id="UP001296776">
    <property type="component" value="Unassembled WGS sequence"/>
</dbReference>
<dbReference type="PANTHER" id="PTHR38730:SF1">
    <property type="entry name" value="SLL7028 PROTEIN"/>
    <property type="match status" value="1"/>
</dbReference>
<evidence type="ECO:0000259" key="3">
    <source>
        <dbReference type="Pfam" id="PF13203"/>
    </source>
</evidence>
<feature type="compositionally biased region" description="Basic and acidic residues" evidence="1">
    <location>
        <begin position="214"/>
        <end position="223"/>
    </location>
</feature>
<reference evidence="4" key="2">
    <citation type="journal article" date="2020" name="Microorganisms">
        <title>Osmotic Adaptation and Compatible Solute Biosynthesis of Phototrophic Bacteria as Revealed from Genome Analyses.</title>
        <authorList>
            <person name="Imhoff J.F."/>
            <person name="Rahn T."/>
            <person name="Kunzel S."/>
            <person name="Keller A."/>
            <person name="Neulinger S.C."/>
        </authorList>
    </citation>
    <scope>NUCLEOTIDE SEQUENCE</scope>
    <source>
        <strain evidence="4">DSM 11080</strain>
    </source>
</reference>
<sequence length="478" mass="52070">MQASLHTHRGTRAIQKLVEYAPSTGGLALWIRHQDVDALPAPGRNGTPVSGNAAGPTRGAGAADRLTPCAANDGQTIFYTPSFETLSLPQQIGQVAHQVLHVALCHAQRAQALERLLGEIDPALFNVCADAIVNSTLGHLSWLELPREAVTLEGLLASVLHREQQAAAALLEWDVERLYRAIDDRPAKRATGGQGTRKRADRAGGAGASQSKPQHADPDRQDSDEPAQARAEGVRAARARWLGDETPRDLLPADPHARPEQEAEQAREWQQRLVRAHAGDGAHSMLRELIADLPKVRTPWEHLLRTLLTRGLARTPDQSWSRPSRSYLANQGRTPGGQRLPWEPGKTASRAVPRLVVMVDLSGSIDPHVLERFTTEIEAISRRLEAGLTLIAGDQRVTGVAQFEPGRSNLRELAFEGGGGTDFSPLLREAERHAPDIGVFLTDLDGPAEYKPSFPVIWTVPAAYANARHPFGRKLVLE</sequence>
<dbReference type="InterPro" id="IPR025154">
    <property type="entry name" value="Put_metallopeptidase_dom"/>
</dbReference>
<evidence type="ECO:0008006" key="6">
    <source>
        <dbReference type="Google" id="ProtNLM"/>
    </source>
</evidence>
<organism evidence="4 5">
    <name type="scientific">Halochromatium glycolicum</name>
    <dbReference type="NCBI Taxonomy" id="85075"/>
    <lineage>
        <taxon>Bacteria</taxon>
        <taxon>Pseudomonadati</taxon>
        <taxon>Pseudomonadota</taxon>
        <taxon>Gammaproteobacteria</taxon>
        <taxon>Chromatiales</taxon>
        <taxon>Chromatiaceae</taxon>
        <taxon>Halochromatium</taxon>
    </lineage>
</organism>
<feature type="domain" description="Putative metallopeptidase" evidence="3">
    <location>
        <begin position="65"/>
        <end position="345"/>
    </location>
</feature>
<keyword evidence="5" id="KW-1185">Reference proteome</keyword>
<reference evidence="4" key="1">
    <citation type="submission" date="2017-08" db="EMBL/GenBank/DDBJ databases">
        <authorList>
            <person name="Imhoff J.F."/>
            <person name="Rahn T."/>
            <person name="Kuenzel S."/>
            <person name="Neulinger S.C."/>
        </authorList>
    </citation>
    <scope>NUCLEOTIDE SEQUENCE</scope>
    <source>
        <strain evidence="4">DSM 11080</strain>
    </source>
</reference>
<dbReference type="EMBL" id="NRSJ01000005">
    <property type="protein sequence ID" value="MBK1703757.1"/>
    <property type="molecule type" value="Genomic_DNA"/>
</dbReference>
<dbReference type="InterPro" id="IPR018698">
    <property type="entry name" value="VWA-like_dom"/>
</dbReference>
<dbReference type="AlphaFoldDB" id="A0AAJ0U226"/>
<protein>
    <recommendedName>
        <fullName evidence="6">Metal-dependent peptidase</fullName>
    </recommendedName>
</protein>
<feature type="region of interest" description="Disordered" evidence="1">
    <location>
        <begin position="315"/>
        <end position="345"/>
    </location>
</feature>
<evidence type="ECO:0000256" key="1">
    <source>
        <dbReference type="SAM" id="MobiDB-lite"/>
    </source>
</evidence>
<proteinExistence type="predicted"/>
<feature type="compositionally biased region" description="Polar residues" evidence="1">
    <location>
        <begin position="316"/>
        <end position="333"/>
    </location>
</feature>
<dbReference type="RefSeq" id="WP_200344937.1">
    <property type="nucleotide sequence ID" value="NZ_NRSJ01000005.1"/>
</dbReference>
<feature type="region of interest" description="Disordered" evidence="1">
    <location>
        <begin position="41"/>
        <end position="61"/>
    </location>
</feature>
<name>A0AAJ0U226_9GAMM</name>
<dbReference type="PANTHER" id="PTHR38730">
    <property type="entry name" value="SLL7028 PROTEIN"/>
    <property type="match status" value="1"/>
</dbReference>